<protein>
    <submittedName>
        <fullName evidence="2">Uncharacterized protein</fullName>
    </submittedName>
</protein>
<sequence length="128" mass="14647">MKKLVVASTLLLWMGVSAQEVSVREFREVFGYVLRVAETSCPKQLRPAFPEATCYRHGHADFFDFKEAVTSLMPGPENYLEPWHVVTLQGSKAEVFRARYRLNEREVTLTYVSKRLLVLEVGDLRAAP</sequence>
<evidence type="ECO:0000313" key="2">
    <source>
        <dbReference type="EMBL" id="CAA9568424.1"/>
    </source>
</evidence>
<name>A0A6J4V4P9_9DEIN</name>
<gene>
    <name evidence="2" type="ORF">AVDCRST_MAG86-1299</name>
</gene>
<feature type="chain" id="PRO_5026810079" evidence="1">
    <location>
        <begin position="19"/>
        <end position="128"/>
    </location>
</feature>
<evidence type="ECO:0000256" key="1">
    <source>
        <dbReference type="SAM" id="SignalP"/>
    </source>
</evidence>
<dbReference type="AlphaFoldDB" id="A0A6J4V4P9"/>
<keyword evidence="1" id="KW-0732">Signal</keyword>
<dbReference type="EMBL" id="CADCWP010000097">
    <property type="protein sequence ID" value="CAA9568424.1"/>
    <property type="molecule type" value="Genomic_DNA"/>
</dbReference>
<reference evidence="2" key="1">
    <citation type="submission" date="2020-02" db="EMBL/GenBank/DDBJ databases">
        <authorList>
            <person name="Meier V. D."/>
        </authorList>
    </citation>
    <scope>NUCLEOTIDE SEQUENCE</scope>
    <source>
        <strain evidence="2">AVDCRST_MAG86</strain>
    </source>
</reference>
<organism evidence="2">
    <name type="scientific">uncultured Truepera sp</name>
    <dbReference type="NCBI Taxonomy" id="543023"/>
    <lineage>
        <taxon>Bacteria</taxon>
        <taxon>Thermotogati</taxon>
        <taxon>Deinococcota</taxon>
        <taxon>Deinococci</taxon>
        <taxon>Trueperales</taxon>
        <taxon>Trueperaceae</taxon>
        <taxon>Truepera</taxon>
        <taxon>environmental samples</taxon>
    </lineage>
</organism>
<accession>A0A6J4V4P9</accession>
<feature type="signal peptide" evidence="1">
    <location>
        <begin position="1"/>
        <end position="18"/>
    </location>
</feature>
<proteinExistence type="predicted"/>